<keyword evidence="2" id="KW-0812">Transmembrane</keyword>
<accession>A0ABR2IKV8</accession>
<name>A0ABR2IKV8_9EUKA</name>
<evidence type="ECO:0000256" key="1">
    <source>
        <dbReference type="SAM" id="MobiDB-lite"/>
    </source>
</evidence>
<evidence type="ECO:0000256" key="2">
    <source>
        <dbReference type="SAM" id="Phobius"/>
    </source>
</evidence>
<reference evidence="3 4" key="1">
    <citation type="submission" date="2024-04" db="EMBL/GenBank/DDBJ databases">
        <title>Tritrichomonas musculus Genome.</title>
        <authorList>
            <person name="Alves-Ferreira E."/>
            <person name="Grigg M."/>
            <person name="Lorenzi H."/>
            <person name="Galac M."/>
        </authorList>
    </citation>
    <scope>NUCLEOTIDE SEQUENCE [LARGE SCALE GENOMIC DNA]</scope>
    <source>
        <strain evidence="3 4">EAF2021</strain>
    </source>
</reference>
<protein>
    <recommendedName>
        <fullName evidence="5">Polycystin cation channel PKD1/PKD2 domain-containing protein</fullName>
    </recommendedName>
</protein>
<dbReference type="Proteomes" id="UP001470230">
    <property type="component" value="Unassembled WGS sequence"/>
</dbReference>
<feature type="region of interest" description="Disordered" evidence="1">
    <location>
        <begin position="358"/>
        <end position="398"/>
    </location>
</feature>
<gene>
    <name evidence="3" type="ORF">M9Y10_010500</name>
</gene>
<comment type="caution">
    <text evidence="3">The sequence shown here is derived from an EMBL/GenBank/DDBJ whole genome shotgun (WGS) entry which is preliminary data.</text>
</comment>
<proteinExistence type="predicted"/>
<sequence length="663" mass="78090">MHVRFLTPKTQIDVPLCHPGLKNNWNLYYQAPWPLIYHLLELGCLIFFFFFVTTPTIDFCFLNRQVFVDAFYPDYEYPDEPLTTLNEITDYFESVNESIDSFITDSFMDIYISTRQINNKISNRISNVIIKDQNKNYNISTERNQQANINEEVDWPILCEILFLNGTKIFRPLDLDEMDFDLSFFYHLSYIIISVDFYVFSKSPKVPGCSRWQIQSKIYAKEGFSQFSIIPSISRIQCNKSFIASREQTKKFIEKLKLFQLKLQNESITLKNNNQEATIKKRVTKSIHPSFRTEMQRIKKRRLRKKNKKTPKYKKRYNLHMKMKKPNLDKSIFNLKTSEYDKLQDMYQTPTEFYNRQFNRKSQNKPTKFNNDQTEVKKGQNLQKNTENHKNEDDDDDDDDHIIYQESLKIYRMTKFTSFILTVISSVHLIVLCVRFRSSFKTHIEWTVTHNEYRLLPTLTQFHFTIGYWPLIDFISTIVVLISSVFMHIDNLSMTQFPSQGSIEFVSVSMFISFIRFSQWLGAYLPFYQLTIILREAFMRLFYLVVGILPIVTGLSLFGIFLFGFIEDSYETFRYLVQRMITSGMGDSIDDFFIITDDGTDATAWISFFYVGIITALGMWIVFTSCIATVSYVHQNSIVAENSSLMSESTSAIANYSEEILMN</sequence>
<organism evidence="3 4">
    <name type="scientific">Tritrichomonas musculus</name>
    <dbReference type="NCBI Taxonomy" id="1915356"/>
    <lineage>
        <taxon>Eukaryota</taxon>
        <taxon>Metamonada</taxon>
        <taxon>Parabasalia</taxon>
        <taxon>Tritrichomonadida</taxon>
        <taxon>Tritrichomonadidae</taxon>
        <taxon>Tritrichomonas</taxon>
    </lineage>
</organism>
<feature type="transmembrane region" description="Helical" evidence="2">
    <location>
        <begin position="501"/>
        <end position="521"/>
    </location>
</feature>
<dbReference type="EMBL" id="JAPFFF010000016">
    <property type="protein sequence ID" value="KAK8864973.1"/>
    <property type="molecule type" value="Genomic_DNA"/>
</dbReference>
<feature type="transmembrane region" description="Helical" evidence="2">
    <location>
        <begin position="35"/>
        <end position="54"/>
    </location>
</feature>
<keyword evidence="2" id="KW-1133">Transmembrane helix</keyword>
<feature type="compositionally biased region" description="Polar residues" evidence="1">
    <location>
        <begin position="364"/>
        <end position="373"/>
    </location>
</feature>
<keyword evidence="2" id="KW-0472">Membrane</keyword>
<feature type="transmembrane region" description="Helical" evidence="2">
    <location>
        <begin position="416"/>
        <end position="437"/>
    </location>
</feature>
<feature type="transmembrane region" description="Helical" evidence="2">
    <location>
        <begin position="608"/>
        <end position="633"/>
    </location>
</feature>
<evidence type="ECO:0000313" key="3">
    <source>
        <dbReference type="EMBL" id="KAK8864973.1"/>
    </source>
</evidence>
<keyword evidence="4" id="KW-1185">Reference proteome</keyword>
<feature type="transmembrane region" description="Helical" evidence="2">
    <location>
        <begin position="466"/>
        <end position="489"/>
    </location>
</feature>
<evidence type="ECO:0000313" key="4">
    <source>
        <dbReference type="Proteomes" id="UP001470230"/>
    </source>
</evidence>
<evidence type="ECO:0008006" key="5">
    <source>
        <dbReference type="Google" id="ProtNLM"/>
    </source>
</evidence>
<feature type="transmembrane region" description="Helical" evidence="2">
    <location>
        <begin position="541"/>
        <end position="566"/>
    </location>
</feature>